<proteinExistence type="predicted"/>
<evidence type="ECO:0000313" key="1">
    <source>
        <dbReference type="EMBL" id="NEU95026.1"/>
    </source>
</evidence>
<dbReference type="Proteomes" id="UP000468531">
    <property type="component" value="Unassembled WGS sequence"/>
</dbReference>
<comment type="caution">
    <text evidence="1">The sequence shown here is derived from an EMBL/GenBank/DDBJ whole genome shotgun (WGS) entry which is preliminary data.</text>
</comment>
<sequence>MEMDRTSALGLFNTARSYWRSAVGLQQLQLKVTHPSAPVTFLFCHGIELYLKSLLRLKNYNLAKLKGIGHNISRLGEESEQNGLVLSAETRELLSHIKEEDVAMDARYIVTGFKSVPTAEALFEACTELDKSISEALRAEGQPVHQHQFADPPPPPVDLDDDTLKVLVYLFKLPNSDHSDSRYISGHLGIDRSYVKYHLDQLSDREFAILGGFSMDTGDQYWSVTPKGRAYVVRNKLA</sequence>
<organism evidence="1 2">
    <name type="scientific">Bradyrhizobium uaiense</name>
    <dbReference type="NCBI Taxonomy" id="2594946"/>
    <lineage>
        <taxon>Bacteria</taxon>
        <taxon>Pseudomonadati</taxon>
        <taxon>Pseudomonadota</taxon>
        <taxon>Alphaproteobacteria</taxon>
        <taxon>Hyphomicrobiales</taxon>
        <taxon>Nitrobacteraceae</taxon>
        <taxon>Bradyrhizobium</taxon>
    </lineage>
</organism>
<dbReference type="EMBL" id="VKHP01000009">
    <property type="protein sequence ID" value="NEU95026.1"/>
    <property type="molecule type" value="Genomic_DNA"/>
</dbReference>
<keyword evidence="2" id="KW-1185">Reference proteome</keyword>
<protein>
    <submittedName>
        <fullName evidence="1">Uncharacterized protein</fullName>
    </submittedName>
</protein>
<dbReference type="RefSeq" id="WP_163150858.1">
    <property type="nucleotide sequence ID" value="NZ_VKHP01000009.1"/>
</dbReference>
<evidence type="ECO:0000313" key="2">
    <source>
        <dbReference type="Proteomes" id="UP000468531"/>
    </source>
</evidence>
<reference evidence="1 2" key="1">
    <citation type="journal article" date="2020" name="Arch. Microbiol.">
        <title>Bradyrhizobium uaiense sp. nov., a new highly efficient cowpea symbiont.</title>
        <authorList>
            <person name="Cabral Michel D."/>
            <person name="Azarias Guimaraes A."/>
            <person name="Martins da Costa E."/>
            <person name="Soares de Carvalho T."/>
            <person name="Balsanelli E."/>
            <person name="Willems A."/>
            <person name="Maltempi de Souza E."/>
            <person name="de Souza Moreira F.M."/>
        </authorList>
    </citation>
    <scope>NUCLEOTIDE SEQUENCE [LARGE SCALE GENOMIC DNA]</scope>
    <source>
        <strain evidence="1 2">UFLA 03-164</strain>
    </source>
</reference>
<gene>
    <name evidence="1" type="ORF">FNJ47_04080</name>
</gene>
<name>A0A6P1B971_9BRAD</name>
<accession>A0A6P1B971</accession>
<dbReference type="AlphaFoldDB" id="A0A6P1B971"/>